<comment type="caution">
    <text evidence="2">The sequence shown here is derived from an EMBL/GenBank/DDBJ whole genome shotgun (WGS) entry which is preliminary data.</text>
</comment>
<reference evidence="3" key="1">
    <citation type="submission" date="2016-06" db="EMBL/GenBank/DDBJ databases">
        <title>Parallel loss of symbiosis genes in relatives of nitrogen-fixing non-legume Parasponia.</title>
        <authorList>
            <person name="Van Velzen R."/>
            <person name="Holmer R."/>
            <person name="Bu F."/>
            <person name="Rutten L."/>
            <person name="Van Zeijl A."/>
            <person name="Liu W."/>
            <person name="Santuari L."/>
            <person name="Cao Q."/>
            <person name="Sharma T."/>
            <person name="Shen D."/>
            <person name="Roswanjaya Y."/>
            <person name="Wardhani T."/>
            <person name="Kalhor M.S."/>
            <person name="Jansen J."/>
            <person name="Van den Hoogen J."/>
            <person name="Gungor B."/>
            <person name="Hartog M."/>
            <person name="Hontelez J."/>
            <person name="Verver J."/>
            <person name="Yang W.-C."/>
            <person name="Schijlen E."/>
            <person name="Repin R."/>
            <person name="Schilthuizen M."/>
            <person name="Schranz E."/>
            <person name="Heidstra R."/>
            <person name="Miyata K."/>
            <person name="Fedorova E."/>
            <person name="Kohlen W."/>
            <person name="Bisseling T."/>
            <person name="Smit S."/>
            <person name="Geurts R."/>
        </authorList>
    </citation>
    <scope>NUCLEOTIDE SEQUENCE [LARGE SCALE GENOMIC DNA]</scope>
    <source>
        <strain evidence="3">cv. WU1-14</strain>
    </source>
</reference>
<dbReference type="Proteomes" id="UP000237105">
    <property type="component" value="Unassembled WGS sequence"/>
</dbReference>
<dbReference type="AlphaFoldDB" id="A0A2P5D2F7"/>
<evidence type="ECO:0000313" key="3">
    <source>
        <dbReference type="Proteomes" id="UP000237105"/>
    </source>
</evidence>
<dbReference type="EMBL" id="JXTB01000071">
    <property type="protein sequence ID" value="PON67470.1"/>
    <property type="molecule type" value="Genomic_DNA"/>
</dbReference>
<feature type="region of interest" description="Disordered" evidence="1">
    <location>
        <begin position="44"/>
        <end position="68"/>
    </location>
</feature>
<organism evidence="2 3">
    <name type="scientific">Parasponia andersonii</name>
    <name type="common">Sponia andersonii</name>
    <dbReference type="NCBI Taxonomy" id="3476"/>
    <lineage>
        <taxon>Eukaryota</taxon>
        <taxon>Viridiplantae</taxon>
        <taxon>Streptophyta</taxon>
        <taxon>Embryophyta</taxon>
        <taxon>Tracheophyta</taxon>
        <taxon>Spermatophyta</taxon>
        <taxon>Magnoliopsida</taxon>
        <taxon>eudicotyledons</taxon>
        <taxon>Gunneridae</taxon>
        <taxon>Pentapetalae</taxon>
        <taxon>rosids</taxon>
        <taxon>fabids</taxon>
        <taxon>Rosales</taxon>
        <taxon>Cannabaceae</taxon>
        <taxon>Parasponia</taxon>
    </lineage>
</organism>
<evidence type="ECO:0000256" key="1">
    <source>
        <dbReference type="SAM" id="MobiDB-lite"/>
    </source>
</evidence>
<keyword evidence="3" id="KW-1185">Reference proteome</keyword>
<evidence type="ECO:0000313" key="2">
    <source>
        <dbReference type="EMBL" id="PON67470.1"/>
    </source>
</evidence>
<dbReference type="OrthoDB" id="1742189at2759"/>
<proteinExistence type="predicted"/>
<dbReference type="PANTHER" id="PTHR34222">
    <property type="entry name" value="GAG_PRE-INTEGRS DOMAIN-CONTAINING PROTEIN"/>
    <property type="match status" value="1"/>
</dbReference>
<dbReference type="PANTHER" id="PTHR34222:SF99">
    <property type="entry name" value="PROTEIN, PUTATIVE-RELATED"/>
    <property type="match status" value="1"/>
</dbReference>
<gene>
    <name evidence="2" type="ORF">PanWU01x14_102730</name>
</gene>
<accession>A0A2P5D2F7</accession>
<sequence length="151" mass="16731">MDPMPPVNKVFSLISQDEHQKKVGVPSSDSANTMAFAAKANIPKSSTSYSGSYSNRGNKTSNYFGNYKGQRKERPFCTHCQFHGHTIDRCYKLHGYPPGYQPRQKDNSNASNNSNSAFAHQASSFTNTPTAIPNDHSSVSNFLQNLDTSQY</sequence>
<protein>
    <submittedName>
        <fullName evidence="2">Uncharacterized protein</fullName>
    </submittedName>
</protein>
<name>A0A2P5D2F7_PARAD</name>
<feature type="compositionally biased region" description="Polar residues" evidence="1">
    <location>
        <begin position="55"/>
        <end position="64"/>
    </location>
</feature>
<feature type="compositionally biased region" description="Low complexity" evidence="1">
    <location>
        <begin position="45"/>
        <end position="54"/>
    </location>
</feature>